<name>Q2J825_FRACC</name>
<evidence type="ECO:0000259" key="3">
    <source>
        <dbReference type="Pfam" id="PF01478"/>
    </source>
</evidence>
<dbReference type="Proteomes" id="UP000001937">
    <property type="component" value="Chromosome"/>
</dbReference>
<evidence type="ECO:0000256" key="1">
    <source>
        <dbReference type="ARBA" id="ARBA00005801"/>
    </source>
</evidence>
<dbReference type="GO" id="GO:0006465">
    <property type="term" value="P:signal peptide processing"/>
    <property type="evidence" value="ECO:0007669"/>
    <property type="project" value="TreeGrafter"/>
</dbReference>
<keyword evidence="2" id="KW-0472">Membrane</keyword>
<feature type="transmembrane region" description="Helical" evidence="2">
    <location>
        <begin position="41"/>
        <end position="62"/>
    </location>
</feature>
<comment type="similarity">
    <text evidence="1">Belongs to the peptidase A24 family.</text>
</comment>
<proteinExistence type="inferred from homology"/>
<feature type="transmembrane region" description="Helical" evidence="2">
    <location>
        <begin position="199"/>
        <end position="217"/>
    </location>
</feature>
<evidence type="ECO:0000313" key="5">
    <source>
        <dbReference type="Proteomes" id="UP000001937"/>
    </source>
</evidence>
<feature type="transmembrane region" description="Helical" evidence="2">
    <location>
        <begin position="164"/>
        <end position="187"/>
    </location>
</feature>
<feature type="domain" description="Prepilin type IV endopeptidase peptidase" evidence="3">
    <location>
        <begin position="75"/>
        <end position="184"/>
    </location>
</feature>
<dbReference type="Pfam" id="PF01478">
    <property type="entry name" value="Peptidase_A24"/>
    <property type="match status" value="1"/>
</dbReference>
<dbReference type="InterPro" id="IPR050882">
    <property type="entry name" value="Prepilin_peptidase/N-MTase"/>
</dbReference>
<feature type="transmembrane region" description="Helical" evidence="2">
    <location>
        <begin position="69"/>
        <end position="90"/>
    </location>
</feature>
<dbReference type="Gene3D" id="1.20.120.1220">
    <property type="match status" value="1"/>
</dbReference>
<reference evidence="4 5" key="1">
    <citation type="journal article" date="2007" name="Genome Res.">
        <title>Genome characteristics of facultatively symbiotic Frankia sp. strains reflect host range and host plant biogeography.</title>
        <authorList>
            <person name="Normand P."/>
            <person name="Lapierre P."/>
            <person name="Tisa L.S."/>
            <person name="Gogarten J.P."/>
            <person name="Alloisio N."/>
            <person name="Bagnarol E."/>
            <person name="Bassi C.A."/>
            <person name="Berry A.M."/>
            <person name="Bickhart D.M."/>
            <person name="Choisne N."/>
            <person name="Couloux A."/>
            <person name="Cournoyer B."/>
            <person name="Cruveiller S."/>
            <person name="Daubin V."/>
            <person name="Demange N."/>
            <person name="Francino M.P."/>
            <person name="Goltsman E."/>
            <person name="Huang Y."/>
            <person name="Kopp O.R."/>
            <person name="Labarre L."/>
            <person name="Lapidus A."/>
            <person name="Lavire C."/>
            <person name="Marechal J."/>
            <person name="Martinez M."/>
            <person name="Mastronunzio J.E."/>
            <person name="Mullin B.C."/>
            <person name="Niemann J."/>
            <person name="Pujic P."/>
            <person name="Rawnsley T."/>
            <person name="Rouy Z."/>
            <person name="Schenowitz C."/>
            <person name="Sellstedt A."/>
            <person name="Tavares F."/>
            <person name="Tomkins J.P."/>
            <person name="Vallenet D."/>
            <person name="Valverde C."/>
            <person name="Wall L.G."/>
            <person name="Wang Y."/>
            <person name="Medigue C."/>
            <person name="Benson D.R."/>
        </authorList>
    </citation>
    <scope>NUCLEOTIDE SEQUENCE [LARGE SCALE GENOMIC DNA]</scope>
    <source>
        <strain evidence="5">DSM 45818 / CECT 9043 / CcI3</strain>
    </source>
</reference>
<sequence length="218" mass="22107">MVPGGALSTLIALPALAALPFGRRIVAGVPALPGQAPHREAPGAAALGAVTVLVAAAVTVALHDHPSWLPAYVYLAVVGVWLAVIDLRVHRLPDHLVLPSYPVLAGLFGLAALLTGEPGRLLRAGMAAAAVWVIFLGVHCLPRAGLGRGDVKVSGLLGGALGWLGWPSVVFGLFAGIVLGGLWASALLVAGRVGRHDRIAYGPFLLAGTLLAVLGRAG</sequence>
<dbReference type="EMBL" id="CP000249">
    <property type="protein sequence ID" value="ABD12567.1"/>
    <property type="molecule type" value="Genomic_DNA"/>
</dbReference>
<dbReference type="AlphaFoldDB" id="Q2J825"/>
<organism evidence="4 5">
    <name type="scientific">Frankia casuarinae (strain DSM 45818 / CECT 9043 / HFP020203 / CcI3)</name>
    <dbReference type="NCBI Taxonomy" id="106370"/>
    <lineage>
        <taxon>Bacteria</taxon>
        <taxon>Bacillati</taxon>
        <taxon>Actinomycetota</taxon>
        <taxon>Actinomycetes</taxon>
        <taxon>Frankiales</taxon>
        <taxon>Frankiaceae</taxon>
        <taxon>Frankia</taxon>
    </lineage>
</organism>
<gene>
    <name evidence="4" type="ordered locus">Francci3_3210</name>
</gene>
<feature type="transmembrane region" description="Helical" evidence="2">
    <location>
        <begin position="121"/>
        <end position="144"/>
    </location>
</feature>
<dbReference type="InterPro" id="IPR000045">
    <property type="entry name" value="Prepilin_IV_endopep_pep"/>
</dbReference>
<evidence type="ECO:0000313" key="4">
    <source>
        <dbReference type="EMBL" id="ABD12567.1"/>
    </source>
</evidence>
<feature type="transmembrane region" description="Helical" evidence="2">
    <location>
        <begin position="96"/>
        <end position="114"/>
    </location>
</feature>
<protein>
    <submittedName>
        <fullName evidence="4">Peptidase A24A, prepilin type IV</fullName>
    </submittedName>
</protein>
<dbReference type="KEGG" id="fra:Francci3_3210"/>
<dbReference type="GO" id="GO:0005886">
    <property type="term" value="C:plasma membrane"/>
    <property type="evidence" value="ECO:0007669"/>
    <property type="project" value="TreeGrafter"/>
</dbReference>
<dbReference type="STRING" id="106370.Francci3_3210"/>
<dbReference type="PANTHER" id="PTHR30487">
    <property type="entry name" value="TYPE 4 PREPILIN-LIKE PROTEINS LEADER PEPTIDE-PROCESSING ENZYME"/>
    <property type="match status" value="1"/>
</dbReference>
<dbReference type="PANTHER" id="PTHR30487:SF0">
    <property type="entry name" value="PREPILIN LEADER PEPTIDASE_N-METHYLTRANSFERASE-RELATED"/>
    <property type="match status" value="1"/>
</dbReference>
<dbReference type="HOGENOM" id="CLU_057101_2_1_11"/>
<dbReference type="eggNOG" id="COG1989">
    <property type="taxonomic scope" value="Bacteria"/>
</dbReference>
<keyword evidence="5" id="KW-1185">Reference proteome</keyword>
<evidence type="ECO:0000256" key="2">
    <source>
        <dbReference type="SAM" id="Phobius"/>
    </source>
</evidence>
<keyword evidence="2" id="KW-0812">Transmembrane</keyword>
<accession>Q2J825</accession>
<keyword evidence="2" id="KW-1133">Transmembrane helix</keyword>
<dbReference type="GO" id="GO:0004190">
    <property type="term" value="F:aspartic-type endopeptidase activity"/>
    <property type="evidence" value="ECO:0007669"/>
    <property type="project" value="InterPro"/>
</dbReference>